<gene>
    <name evidence="1" type="ORF">NIES2119_22290</name>
</gene>
<proteinExistence type="predicted"/>
<accession>A0A1U7IBA3</accession>
<dbReference type="EMBL" id="MRCE01000026">
    <property type="protein sequence ID" value="OKH33852.1"/>
    <property type="molecule type" value="Genomic_DNA"/>
</dbReference>
<dbReference type="OrthoDB" id="483634at2"/>
<reference evidence="1 2" key="1">
    <citation type="submission" date="2016-11" db="EMBL/GenBank/DDBJ databases">
        <title>Draft Genome Sequences of Nine Cyanobacterial Strains from Diverse Habitats.</title>
        <authorList>
            <person name="Zhu T."/>
            <person name="Hou S."/>
            <person name="Lu X."/>
            <person name="Hess W.R."/>
        </authorList>
    </citation>
    <scope>NUCLEOTIDE SEQUENCE [LARGE SCALE GENOMIC DNA]</scope>
    <source>
        <strain evidence="1 2">IAM M-71</strain>
    </source>
</reference>
<sequence>MPNISEAQPPRFAEGDRLRWCETESDADFGVVIGRFYNYAPHSRQWQWCYILWLDVNSESASWCQIDTAWEEDLDRLPK</sequence>
<dbReference type="Proteomes" id="UP000185860">
    <property type="component" value="Unassembled WGS sequence"/>
</dbReference>
<organism evidence="1 2">
    <name type="scientific">[Phormidium ambiguum] IAM M-71</name>
    <dbReference type="NCBI Taxonomy" id="454136"/>
    <lineage>
        <taxon>Bacteria</taxon>
        <taxon>Bacillati</taxon>
        <taxon>Cyanobacteriota</taxon>
        <taxon>Cyanophyceae</taxon>
        <taxon>Oscillatoriophycideae</taxon>
        <taxon>Aerosakkonematales</taxon>
        <taxon>Aerosakkonemataceae</taxon>
        <taxon>Floridanema</taxon>
    </lineage>
</organism>
<dbReference type="STRING" id="454136.NIES2119_22290"/>
<comment type="caution">
    <text evidence="1">The sequence shown here is derived from an EMBL/GenBank/DDBJ whole genome shotgun (WGS) entry which is preliminary data.</text>
</comment>
<evidence type="ECO:0000313" key="1">
    <source>
        <dbReference type="EMBL" id="OKH33852.1"/>
    </source>
</evidence>
<evidence type="ECO:0000313" key="2">
    <source>
        <dbReference type="Proteomes" id="UP000185860"/>
    </source>
</evidence>
<dbReference type="AlphaFoldDB" id="A0A1U7IBA3"/>
<protein>
    <submittedName>
        <fullName evidence="1">Uncharacterized protein</fullName>
    </submittedName>
</protein>
<name>A0A1U7IBA3_9CYAN</name>